<keyword evidence="1" id="KW-0614">Plasmid</keyword>
<proteinExistence type="predicted"/>
<evidence type="ECO:0000313" key="2">
    <source>
        <dbReference type="Proteomes" id="UP000010384"/>
    </source>
</evidence>
<dbReference type="EMBL" id="CP003598">
    <property type="protein sequence ID" value="AFY91087.1"/>
    <property type="molecule type" value="Genomic_DNA"/>
</dbReference>
<organism evidence="1 2">
    <name type="scientific">Chroococcidiopsis thermalis (strain PCC 7203)</name>
    <dbReference type="NCBI Taxonomy" id="251229"/>
    <lineage>
        <taxon>Bacteria</taxon>
        <taxon>Bacillati</taxon>
        <taxon>Cyanobacteriota</taxon>
        <taxon>Cyanophyceae</taxon>
        <taxon>Chroococcidiopsidales</taxon>
        <taxon>Chroococcidiopsidaceae</taxon>
        <taxon>Chroococcidiopsis</taxon>
    </lineage>
</organism>
<dbReference type="HOGENOM" id="CLU_2988296_0_0_3"/>
<sequence length="57" mass="6374">MNVSSTTNNAITVSFDALNETSNRLRQAGAIFLVKKVGKDRYQIILKKPPIAMFQSF</sequence>
<dbReference type="Proteomes" id="UP000010384">
    <property type="component" value="Plasmid pCHRO.01"/>
</dbReference>
<dbReference type="RefSeq" id="WP_015163024.1">
    <property type="nucleotide sequence ID" value="NC_019699.1"/>
</dbReference>
<dbReference type="InParanoid" id="K9U7K0"/>
<geneLocation type="plasmid" evidence="1 2">
    <name>pCHRO.01</name>
</geneLocation>
<dbReference type="AlphaFoldDB" id="K9U7K0"/>
<keyword evidence="2" id="KW-1185">Reference proteome</keyword>
<reference evidence="1" key="1">
    <citation type="submission" date="2012-06" db="EMBL/GenBank/DDBJ databases">
        <title>Finished plasmid 1 of genome of Chroococcidiopsis thermalis PCC 7203.</title>
        <authorList>
            <consortium name="US DOE Joint Genome Institute"/>
            <person name="Gugger M."/>
            <person name="Coursin T."/>
            <person name="Rippka R."/>
            <person name="Tandeau De Marsac N."/>
            <person name="Huntemann M."/>
            <person name="Wei C.-L."/>
            <person name="Han J."/>
            <person name="Detter J.C."/>
            <person name="Han C."/>
            <person name="Tapia R."/>
            <person name="Davenport K."/>
            <person name="Daligault H."/>
            <person name="Erkkila T."/>
            <person name="Gu W."/>
            <person name="Munk A.C.C."/>
            <person name="Teshima H."/>
            <person name="Xu Y."/>
            <person name="Chain P."/>
            <person name="Chen A."/>
            <person name="Krypides N."/>
            <person name="Mavromatis K."/>
            <person name="Markowitz V."/>
            <person name="Szeto E."/>
            <person name="Ivanova N."/>
            <person name="Mikhailova N."/>
            <person name="Ovchinnikova G."/>
            <person name="Pagani I."/>
            <person name="Pati A."/>
            <person name="Goodwin L."/>
            <person name="Peters L."/>
            <person name="Pitluck S."/>
            <person name="Woyke T."/>
            <person name="Kerfeld C."/>
        </authorList>
    </citation>
    <scope>NUCLEOTIDE SEQUENCE [LARGE SCALE GENOMIC DNA]</scope>
    <source>
        <strain evidence="1">PCC 7203</strain>
        <plasmid evidence="1">pCHRO.01</plasmid>
    </source>
</reference>
<evidence type="ECO:0000313" key="1">
    <source>
        <dbReference type="EMBL" id="AFY91087.1"/>
    </source>
</evidence>
<dbReference type="KEGG" id="cthe:Chro_5741"/>
<protein>
    <submittedName>
        <fullName evidence="1">General secretion pathway protein K</fullName>
    </submittedName>
</protein>
<name>K9U7K0_CHRTP</name>
<accession>K9U7K0</accession>
<gene>
    <name evidence="1" type="ORF">Chro_5741</name>
</gene>